<dbReference type="GO" id="GO:0004386">
    <property type="term" value="F:helicase activity"/>
    <property type="evidence" value="ECO:0007669"/>
    <property type="project" value="UniProtKB-KW"/>
</dbReference>
<dbReference type="CDD" id="cd18011">
    <property type="entry name" value="DEXDc_RapA"/>
    <property type="match status" value="1"/>
</dbReference>
<dbReference type="Pfam" id="PF00271">
    <property type="entry name" value="Helicase_C"/>
    <property type="match status" value="1"/>
</dbReference>
<evidence type="ECO:0000256" key="3">
    <source>
        <dbReference type="ARBA" id="ARBA00022806"/>
    </source>
</evidence>
<organism evidence="7 8">
    <name type="scientific">Devosia oryzisoli</name>
    <dbReference type="NCBI Taxonomy" id="2774138"/>
    <lineage>
        <taxon>Bacteria</taxon>
        <taxon>Pseudomonadati</taxon>
        <taxon>Pseudomonadota</taxon>
        <taxon>Alphaproteobacteria</taxon>
        <taxon>Hyphomicrobiales</taxon>
        <taxon>Devosiaceae</taxon>
        <taxon>Devosia</taxon>
    </lineage>
</organism>
<accession>A0A927FXY4</accession>
<proteinExistence type="predicted"/>
<dbReference type="EMBL" id="JACYFU010000002">
    <property type="protein sequence ID" value="MBD8066051.1"/>
    <property type="molecule type" value="Genomic_DNA"/>
</dbReference>
<dbReference type="Gene3D" id="3.40.50.300">
    <property type="entry name" value="P-loop containing nucleotide triphosphate hydrolases"/>
    <property type="match status" value="1"/>
</dbReference>
<evidence type="ECO:0000259" key="5">
    <source>
        <dbReference type="PROSITE" id="PS51192"/>
    </source>
</evidence>
<dbReference type="Pfam" id="PF00176">
    <property type="entry name" value="SNF2-rel_dom"/>
    <property type="match status" value="1"/>
</dbReference>
<dbReference type="InterPro" id="IPR001650">
    <property type="entry name" value="Helicase_C-like"/>
</dbReference>
<name>A0A927FXY4_9HYPH</name>
<evidence type="ECO:0000256" key="1">
    <source>
        <dbReference type="ARBA" id="ARBA00022741"/>
    </source>
</evidence>
<keyword evidence="3 7" id="KW-0347">Helicase</keyword>
<dbReference type="Gene3D" id="3.40.50.10810">
    <property type="entry name" value="Tandem AAA-ATPase domain"/>
    <property type="match status" value="1"/>
</dbReference>
<dbReference type="PROSITE" id="PS51194">
    <property type="entry name" value="HELICASE_CTER"/>
    <property type="match status" value="1"/>
</dbReference>
<keyword evidence="4" id="KW-0067">ATP-binding</keyword>
<dbReference type="PROSITE" id="PS51192">
    <property type="entry name" value="HELICASE_ATP_BIND_1"/>
    <property type="match status" value="1"/>
</dbReference>
<reference evidence="7" key="1">
    <citation type="submission" date="2020-09" db="EMBL/GenBank/DDBJ databases">
        <title>Genome seq and assembly of Devosia sp.</title>
        <authorList>
            <person name="Chhetri G."/>
        </authorList>
    </citation>
    <scope>NUCLEOTIDE SEQUENCE</scope>
    <source>
        <strain evidence="7">PTR5</strain>
    </source>
</reference>
<protein>
    <submittedName>
        <fullName evidence="7">DEAD/DEAH box helicase</fullName>
    </submittedName>
</protein>
<dbReference type="AlphaFoldDB" id="A0A927FXY4"/>
<evidence type="ECO:0000313" key="7">
    <source>
        <dbReference type="EMBL" id="MBD8066051.1"/>
    </source>
</evidence>
<dbReference type="PANTHER" id="PTHR45766">
    <property type="entry name" value="DNA ANNEALING HELICASE AND ENDONUCLEASE ZRANB3 FAMILY MEMBER"/>
    <property type="match status" value="1"/>
</dbReference>
<keyword evidence="2" id="KW-0378">Hydrolase</keyword>
<dbReference type="SMART" id="SM00487">
    <property type="entry name" value="DEXDc"/>
    <property type="match status" value="1"/>
</dbReference>
<dbReference type="SUPFAM" id="SSF52540">
    <property type="entry name" value="P-loop containing nucleoside triphosphate hydrolases"/>
    <property type="match status" value="1"/>
</dbReference>
<evidence type="ECO:0000313" key="8">
    <source>
        <dbReference type="Proteomes" id="UP000654108"/>
    </source>
</evidence>
<feature type="domain" description="Helicase C-terminal" evidence="6">
    <location>
        <begin position="455"/>
        <end position="613"/>
    </location>
</feature>
<dbReference type="InterPro" id="IPR000330">
    <property type="entry name" value="SNF2_N"/>
</dbReference>
<dbReference type="SMART" id="SM00490">
    <property type="entry name" value="HELICc"/>
    <property type="match status" value="1"/>
</dbReference>
<dbReference type="InterPro" id="IPR027417">
    <property type="entry name" value="P-loop_NTPase"/>
</dbReference>
<evidence type="ECO:0000256" key="2">
    <source>
        <dbReference type="ARBA" id="ARBA00022801"/>
    </source>
</evidence>
<dbReference type="GO" id="GO:0016787">
    <property type="term" value="F:hydrolase activity"/>
    <property type="evidence" value="ECO:0007669"/>
    <property type="project" value="UniProtKB-KW"/>
</dbReference>
<dbReference type="PANTHER" id="PTHR45766:SF6">
    <property type="entry name" value="SWI_SNF-RELATED MATRIX-ASSOCIATED ACTIN-DEPENDENT REGULATOR OF CHROMATIN SUBFAMILY A-LIKE PROTEIN 1"/>
    <property type="match status" value="1"/>
</dbReference>
<evidence type="ECO:0000256" key="4">
    <source>
        <dbReference type="ARBA" id="ARBA00022840"/>
    </source>
</evidence>
<dbReference type="GO" id="GO:0005524">
    <property type="term" value="F:ATP binding"/>
    <property type="evidence" value="ECO:0007669"/>
    <property type="project" value="UniProtKB-KW"/>
</dbReference>
<dbReference type="InterPro" id="IPR057342">
    <property type="entry name" value="DEXDc_RapA"/>
</dbReference>
<gene>
    <name evidence="7" type="ORF">IC608_11260</name>
</gene>
<dbReference type="InterPro" id="IPR014001">
    <property type="entry name" value="Helicase_ATP-bd"/>
</dbReference>
<feature type="domain" description="Helicase ATP-binding" evidence="5">
    <location>
        <begin position="112"/>
        <end position="284"/>
    </location>
</feature>
<dbReference type="CDD" id="cd18793">
    <property type="entry name" value="SF2_C_SNF"/>
    <property type="match status" value="1"/>
</dbReference>
<evidence type="ECO:0000259" key="6">
    <source>
        <dbReference type="PROSITE" id="PS51194"/>
    </source>
</evidence>
<sequence length="927" mass="103276">MTTDINFAPGELVRARGREWVVLPGSSDDIMSLRPLAGSERELQVLSRSLEIDGITSATFKLPTADRVGPQDEALLLRDAFQMSLRRGAGPFRSAGRISFEPRSYQLVPMMMGLKLDVVRLLIADDVGIGKTIEAGLIARELYDRGEIERLSVLCPPHLVKQWVDQLRTKFHLPAVAVTPSSASRLERGLPINDSIFRAHSITVVSLDYVKSDARRDHYAEYCPELCIVDEAHTCVASEDSHQRYRLVERIAAKVDRHLLLLTATPHSGDDVAYSKLLGLIDPSFRNLIGDAERWNPELRDRLAERYVQRRRVDIEAWNEAGAFPKHEVAVPDATYKLAGDHEAFLELALDYCTATVERAGSDEKHQRLAFWGTLALMRCVGSSPAAALHALTTRSANMGDEPDSSSVLDNFDADGENNDVEPSLITDDTDLAALISLAQTLVAQPGKDPKVMALIKRLRPMIAEGFKPIIFCRYISTAKWVRDALAKEFKKHRVEVVTGELASDDRRAIVDDMASDEARILVATDCLSEGIDLQELFDAVVHYDLSWNPTRHQQRNGRVDRFGQLSKIVRSLLVYGENNPVDGAVLEVILRKAEKIQKATGVPVPLPDDDRKVTQAVLKALLLRRKNVRDGRGRQMSLDFDDVPLVKEMEQKWLDAAERERANRTVFAQRSLRPEDVRPEWERTRGILGRPEEIETFVRRGLARLNIPHVQLDGGGIRLDGARLPSTIVDRMDIPVTGTVRLIPAGGTTDHLHRTHPLVSALADLLIERSLDTMADPDDPSILPRSGAWTTSVVKRITTVLLLRIRHQIATQSESGLLLAEETDAIAFEGANDFPSLLGVEANVLLSGIATQETSMAAKVREVRTALSRIDVWRGAIEERALDRSRALVEDHRRIRDAVKGRGRIDVFPVLPVDIIGLFVLMPELD</sequence>
<dbReference type="InterPro" id="IPR049730">
    <property type="entry name" value="SNF2/RAD54-like_C"/>
</dbReference>
<comment type="caution">
    <text evidence="7">The sequence shown here is derived from an EMBL/GenBank/DDBJ whole genome shotgun (WGS) entry which is preliminary data.</text>
</comment>
<dbReference type="Proteomes" id="UP000654108">
    <property type="component" value="Unassembled WGS sequence"/>
</dbReference>
<dbReference type="RefSeq" id="WP_191775343.1">
    <property type="nucleotide sequence ID" value="NZ_JACYFU010000002.1"/>
</dbReference>
<dbReference type="InterPro" id="IPR038718">
    <property type="entry name" value="SNF2-like_sf"/>
</dbReference>
<keyword evidence="1" id="KW-0547">Nucleotide-binding</keyword>
<keyword evidence="8" id="KW-1185">Reference proteome</keyword>